<comment type="caution">
    <text evidence="2">The sequence shown here is derived from an EMBL/GenBank/DDBJ whole genome shotgun (WGS) entry which is preliminary data.</text>
</comment>
<evidence type="ECO:0000313" key="3">
    <source>
        <dbReference type="Proteomes" id="UP000384372"/>
    </source>
</evidence>
<dbReference type="EMBL" id="VZAD01000062">
    <property type="protein sequence ID" value="MQP11903.1"/>
    <property type="molecule type" value="Genomic_DNA"/>
</dbReference>
<dbReference type="Pfam" id="PF10502">
    <property type="entry name" value="Peptidase_S26"/>
    <property type="match status" value="1"/>
</dbReference>
<evidence type="ECO:0000313" key="2">
    <source>
        <dbReference type="EMBL" id="MQP11903.1"/>
    </source>
</evidence>
<protein>
    <submittedName>
        <fullName evidence="2">Signal peptidase</fullName>
    </submittedName>
</protein>
<dbReference type="AlphaFoldDB" id="A0A6A7WBN6"/>
<dbReference type="GO" id="GO:0004252">
    <property type="term" value="F:serine-type endopeptidase activity"/>
    <property type="evidence" value="ECO:0007669"/>
    <property type="project" value="InterPro"/>
</dbReference>
<reference evidence="2 3" key="1">
    <citation type="submission" date="2019-09" db="EMBL/GenBank/DDBJ databases">
        <title>Distinct polysaccharide growth profiles of human intestinal Prevotella copri isolates.</title>
        <authorList>
            <person name="Fehlner-Peach H."/>
            <person name="Magnabosco C."/>
            <person name="Raghavan V."/>
            <person name="Scher J.U."/>
            <person name="Tett A."/>
            <person name="Cox L.M."/>
            <person name="Gottsegen C."/>
            <person name="Watters A."/>
            <person name="Wiltshire- Gordon J.D."/>
            <person name="Segata N."/>
            <person name="Bonneau R."/>
            <person name="Littman D.R."/>
        </authorList>
    </citation>
    <scope>NUCLEOTIDE SEQUENCE [LARGE SCALE GENOMIC DNA]</scope>
    <source>
        <strain evidence="3">iAQ1173</strain>
    </source>
</reference>
<name>A0A6A7WBN6_9BACT</name>
<feature type="domain" description="Peptidase S26" evidence="1">
    <location>
        <begin position="6"/>
        <end position="95"/>
    </location>
</feature>
<dbReference type="OrthoDB" id="1078331at2"/>
<dbReference type="SUPFAM" id="SSF51306">
    <property type="entry name" value="LexA/Signal peptidase"/>
    <property type="match status" value="1"/>
</dbReference>
<gene>
    <name evidence="2" type="ORF">F7D20_08040</name>
</gene>
<evidence type="ECO:0000259" key="1">
    <source>
        <dbReference type="Pfam" id="PF10502"/>
    </source>
</evidence>
<dbReference type="Gene3D" id="2.10.109.10">
    <property type="entry name" value="Umud Fragment, subunit A"/>
    <property type="match status" value="1"/>
</dbReference>
<sequence length="142" mass="16029">MKVAVKYLITLVLALLLVWAVHTYVLTIFSVPQGGLPPYLKSGSRVIVNRVYCDSFKRGDLVVFTDTIARRGASVTEAHFIGRIERLPGDTITLDTVRYVIPAICCRRCGCPDCRFYLVRTQRGPQIVHKHQMIGKAHLIFK</sequence>
<proteinExistence type="predicted"/>
<dbReference type="InterPro" id="IPR036286">
    <property type="entry name" value="LexA/Signal_pep-like_sf"/>
</dbReference>
<accession>A0A6A7WBN6</accession>
<dbReference type="GO" id="GO:0006465">
    <property type="term" value="P:signal peptide processing"/>
    <property type="evidence" value="ECO:0007669"/>
    <property type="project" value="InterPro"/>
</dbReference>
<keyword evidence="3" id="KW-1185">Reference proteome</keyword>
<organism evidence="2 3">
    <name type="scientific">Segatella copri</name>
    <dbReference type="NCBI Taxonomy" id="165179"/>
    <lineage>
        <taxon>Bacteria</taxon>
        <taxon>Pseudomonadati</taxon>
        <taxon>Bacteroidota</taxon>
        <taxon>Bacteroidia</taxon>
        <taxon>Bacteroidales</taxon>
        <taxon>Prevotellaceae</taxon>
        <taxon>Segatella</taxon>
    </lineage>
</organism>
<dbReference type="RefSeq" id="WP_022253069.1">
    <property type="nucleotide sequence ID" value="NZ_JAHOER010000079.1"/>
</dbReference>
<dbReference type="Proteomes" id="UP000384372">
    <property type="component" value="Unassembled WGS sequence"/>
</dbReference>
<dbReference type="InterPro" id="IPR019533">
    <property type="entry name" value="Peptidase_S26"/>
</dbReference>